<dbReference type="Pfam" id="PF00218">
    <property type="entry name" value="IGPS"/>
    <property type="match status" value="1"/>
</dbReference>
<dbReference type="InterPro" id="IPR013798">
    <property type="entry name" value="Indole-3-glycerol_P_synth_dom"/>
</dbReference>
<evidence type="ECO:0000256" key="6">
    <source>
        <dbReference type="ARBA" id="ARBA00022822"/>
    </source>
</evidence>
<dbReference type="InterPro" id="IPR013785">
    <property type="entry name" value="Aldolase_TIM"/>
</dbReference>
<dbReference type="AlphaFoldDB" id="A0A383VI67"/>
<dbReference type="GO" id="GO:0004640">
    <property type="term" value="F:phosphoribosylanthranilate isomerase activity"/>
    <property type="evidence" value="ECO:0007669"/>
    <property type="project" value="TreeGrafter"/>
</dbReference>
<protein>
    <recommendedName>
        <fullName evidence="3">indole-3-glycerol-phosphate synthase</fullName>
        <ecNumber evidence="3">4.1.1.48</ecNumber>
    </recommendedName>
</protein>
<evidence type="ECO:0000256" key="5">
    <source>
        <dbReference type="ARBA" id="ARBA00022793"/>
    </source>
</evidence>
<keyword evidence="5" id="KW-0210">Decarboxylase</keyword>
<dbReference type="Gene3D" id="3.20.20.70">
    <property type="entry name" value="Aldolase class I"/>
    <property type="match status" value="1"/>
</dbReference>
<name>A0A383VI67_TETOB</name>
<dbReference type="STRING" id="3088.A0A383VI67"/>
<dbReference type="GO" id="GO:0004425">
    <property type="term" value="F:indole-3-glycerol-phosphate synthase activity"/>
    <property type="evidence" value="ECO:0007669"/>
    <property type="project" value="UniProtKB-EC"/>
</dbReference>
<evidence type="ECO:0000256" key="3">
    <source>
        <dbReference type="ARBA" id="ARBA00012362"/>
    </source>
</evidence>
<evidence type="ECO:0000256" key="8">
    <source>
        <dbReference type="ARBA" id="ARBA00023239"/>
    </source>
</evidence>
<evidence type="ECO:0000313" key="11">
    <source>
        <dbReference type="EMBL" id="SZX64442.1"/>
    </source>
</evidence>
<feature type="region of interest" description="Disordered" evidence="9">
    <location>
        <begin position="1"/>
        <end position="38"/>
    </location>
</feature>
<dbReference type="GO" id="GO:0000162">
    <property type="term" value="P:L-tryptophan biosynthetic process"/>
    <property type="evidence" value="ECO:0007669"/>
    <property type="project" value="UniProtKB-UniPathway"/>
</dbReference>
<evidence type="ECO:0000256" key="4">
    <source>
        <dbReference type="ARBA" id="ARBA00022605"/>
    </source>
</evidence>
<evidence type="ECO:0000256" key="7">
    <source>
        <dbReference type="ARBA" id="ARBA00023141"/>
    </source>
</evidence>
<keyword evidence="12" id="KW-1185">Reference proteome</keyword>
<evidence type="ECO:0000256" key="2">
    <source>
        <dbReference type="ARBA" id="ARBA00004696"/>
    </source>
</evidence>
<dbReference type="EMBL" id="FNXT01000410">
    <property type="protein sequence ID" value="SZX64442.1"/>
    <property type="molecule type" value="Genomic_DNA"/>
</dbReference>
<keyword evidence="6" id="KW-0822">Tryptophan biosynthesis</keyword>
<dbReference type="PANTHER" id="PTHR22854">
    <property type="entry name" value="TRYPTOPHAN BIOSYNTHESIS PROTEIN"/>
    <property type="match status" value="1"/>
</dbReference>
<comment type="catalytic activity">
    <reaction evidence="1">
        <text>1-(2-carboxyphenylamino)-1-deoxy-D-ribulose 5-phosphate + H(+) = (1S,2R)-1-C-(indol-3-yl)glycerol 3-phosphate + CO2 + H2O</text>
        <dbReference type="Rhea" id="RHEA:23476"/>
        <dbReference type="ChEBI" id="CHEBI:15377"/>
        <dbReference type="ChEBI" id="CHEBI:15378"/>
        <dbReference type="ChEBI" id="CHEBI:16526"/>
        <dbReference type="ChEBI" id="CHEBI:58613"/>
        <dbReference type="ChEBI" id="CHEBI:58866"/>
        <dbReference type="EC" id="4.1.1.48"/>
    </reaction>
</comment>
<keyword evidence="4" id="KW-0028">Amino-acid biosynthesis</keyword>
<feature type="compositionally biased region" description="Low complexity" evidence="9">
    <location>
        <begin position="1"/>
        <end position="16"/>
    </location>
</feature>
<dbReference type="UniPathway" id="UPA00035">
    <property type="reaction ID" value="UER00043"/>
</dbReference>
<evidence type="ECO:0000256" key="1">
    <source>
        <dbReference type="ARBA" id="ARBA00001633"/>
    </source>
</evidence>
<feature type="domain" description="Indole-3-glycerol phosphate synthase" evidence="10">
    <location>
        <begin position="45"/>
        <end position="293"/>
    </location>
</feature>
<dbReference type="Proteomes" id="UP000256970">
    <property type="component" value="Unassembled WGS sequence"/>
</dbReference>
<sequence>MSSSSSSSSSSSGSSSSRHRYIAARAAGGDDDDVPSTSYQNSLEVTIKRKSKQVEATLQELGMEALEERLSSATQNPASPAYRLSRLVAETTQMQGRAVIVVEVMRPTPATTPQQLAKIAQTAIQCGADALCVRLDTEDTPQGLQDLFAVVQAAKRVPVLARDWIIHPLQLVEAKEAGAAGVLGVIGQVNGRGTAVMSSFGSAIGLDAPVEVVNAREVEGLSRVGVTFFGINLSVGLSVAVPGFASDMAHGLLGELPFGAISIVGVKDLEQARKARMSGADALLVKKEMIEAAAAEGKDLRTLLDQVLYVTCGDD</sequence>
<evidence type="ECO:0000256" key="9">
    <source>
        <dbReference type="SAM" id="MobiDB-lite"/>
    </source>
</evidence>
<dbReference type="SUPFAM" id="SSF51366">
    <property type="entry name" value="Ribulose-phoshate binding barrel"/>
    <property type="match status" value="1"/>
</dbReference>
<gene>
    <name evidence="11" type="ORF">BQ4739_LOCUS4950</name>
</gene>
<proteinExistence type="predicted"/>
<dbReference type="InterPro" id="IPR045186">
    <property type="entry name" value="Indole-3-glycerol_P_synth"/>
</dbReference>
<comment type="pathway">
    <text evidence="2">Amino-acid biosynthesis; L-tryptophan biosynthesis; L-tryptophan from chorismate: step 4/5.</text>
</comment>
<keyword evidence="8" id="KW-0456">Lyase</keyword>
<accession>A0A383VI67</accession>
<evidence type="ECO:0000313" key="12">
    <source>
        <dbReference type="Proteomes" id="UP000256970"/>
    </source>
</evidence>
<dbReference type="EC" id="4.1.1.48" evidence="3"/>
<reference evidence="11 12" key="1">
    <citation type="submission" date="2016-10" db="EMBL/GenBank/DDBJ databases">
        <authorList>
            <person name="Cai Z."/>
        </authorList>
    </citation>
    <scope>NUCLEOTIDE SEQUENCE [LARGE SCALE GENOMIC DNA]</scope>
</reference>
<organism evidence="11 12">
    <name type="scientific">Tetradesmus obliquus</name>
    <name type="common">Green alga</name>
    <name type="synonym">Acutodesmus obliquus</name>
    <dbReference type="NCBI Taxonomy" id="3088"/>
    <lineage>
        <taxon>Eukaryota</taxon>
        <taxon>Viridiplantae</taxon>
        <taxon>Chlorophyta</taxon>
        <taxon>core chlorophytes</taxon>
        <taxon>Chlorophyceae</taxon>
        <taxon>CS clade</taxon>
        <taxon>Sphaeropleales</taxon>
        <taxon>Scenedesmaceae</taxon>
        <taxon>Tetradesmus</taxon>
    </lineage>
</organism>
<dbReference type="PANTHER" id="PTHR22854:SF2">
    <property type="entry name" value="INDOLE-3-GLYCEROL-PHOSPHATE SYNTHASE"/>
    <property type="match status" value="1"/>
</dbReference>
<keyword evidence="7" id="KW-0057">Aromatic amino acid biosynthesis</keyword>
<evidence type="ECO:0000259" key="10">
    <source>
        <dbReference type="Pfam" id="PF00218"/>
    </source>
</evidence>
<dbReference type="InterPro" id="IPR011060">
    <property type="entry name" value="RibuloseP-bd_barrel"/>
</dbReference>